<evidence type="ECO:0000256" key="1">
    <source>
        <dbReference type="ARBA" id="ARBA00004906"/>
    </source>
</evidence>
<dbReference type="InterPro" id="IPR019734">
    <property type="entry name" value="TPR_rpt"/>
</dbReference>
<dbReference type="GO" id="GO:0051301">
    <property type="term" value="P:cell division"/>
    <property type="evidence" value="ECO:0007669"/>
    <property type="project" value="UniProtKB-KW"/>
</dbReference>
<dbReference type="GO" id="GO:0016567">
    <property type="term" value="P:protein ubiquitination"/>
    <property type="evidence" value="ECO:0007669"/>
    <property type="project" value="TreeGrafter"/>
</dbReference>
<evidence type="ECO:0000313" key="13">
    <source>
        <dbReference type="Proteomes" id="UP001329430"/>
    </source>
</evidence>
<dbReference type="AlphaFoldDB" id="A0AAN7VHG2"/>
<gene>
    <name evidence="12" type="ORF">RI129_004120</name>
</gene>
<accession>A0AAN7VHG2</accession>
<evidence type="ECO:0000256" key="9">
    <source>
        <dbReference type="ARBA" id="ARBA00082695"/>
    </source>
</evidence>
<comment type="similarity">
    <text evidence="8">Belongs to the APC8/CDC23 family.</text>
</comment>
<dbReference type="GO" id="GO:0005680">
    <property type="term" value="C:anaphase-promoting complex"/>
    <property type="evidence" value="ECO:0007669"/>
    <property type="project" value="InterPro"/>
</dbReference>
<dbReference type="SUPFAM" id="SSF48452">
    <property type="entry name" value="TPR-like"/>
    <property type="match status" value="2"/>
</dbReference>
<protein>
    <recommendedName>
        <fullName evidence="9">Cyclosome subunit 8</fullName>
    </recommendedName>
</protein>
<evidence type="ECO:0000256" key="5">
    <source>
        <dbReference type="ARBA" id="ARBA00022786"/>
    </source>
</evidence>
<dbReference type="GO" id="GO:0045842">
    <property type="term" value="P:positive regulation of mitotic metaphase/anaphase transition"/>
    <property type="evidence" value="ECO:0007669"/>
    <property type="project" value="TreeGrafter"/>
</dbReference>
<dbReference type="PANTHER" id="PTHR12558:SF10">
    <property type="entry name" value="CELL DIVISION CYCLE PROTEIN 23 HOMOLOG"/>
    <property type="match status" value="1"/>
</dbReference>
<feature type="domain" description="Cdc23" evidence="11">
    <location>
        <begin position="14"/>
        <end position="247"/>
    </location>
</feature>
<keyword evidence="2" id="KW-0132">Cell division</keyword>
<evidence type="ECO:0000256" key="6">
    <source>
        <dbReference type="ARBA" id="ARBA00022803"/>
    </source>
</evidence>
<evidence type="ECO:0000313" key="12">
    <source>
        <dbReference type="EMBL" id="KAK5645656.1"/>
    </source>
</evidence>
<keyword evidence="5" id="KW-0833">Ubl conjugation pathway</keyword>
<evidence type="ECO:0000256" key="7">
    <source>
        <dbReference type="ARBA" id="ARBA00023306"/>
    </source>
</evidence>
<keyword evidence="7" id="KW-0131">Cell cycle</keyword>
<dbReference type="Pfam" id="PF04049">
    <property type="entry name" value="ANAPC8"/>
    <property type="match status" value="1"/>
</dbReference>
<comment type="caution">
    <text evidence="12">The sequence shown here is derived from an EMBL/GenBank/DDBJ whole genome shotgun (WGS) entry which is preliminary data.</text>
</comment>
<dbReference type="Gene3D" id="1.25.40.10">
    <property type="entry name" value="Tetratricopeptide repeat domain"/>
    <property type="match status" value="2"/>
</dbReference>
<keyword evidence="13" id="KW-1185">Reference proteome</keyword>
<dbReference type="EMBL" id="JAVRBK010000003">
    <property type="protein sequence ID" value="KAK5645656.1"/>
    <property type="molecule type" value="Genomic_DNA"/>
</dbReference>
<evidence type="ECO:0000256" key="8">
    <source>
        <dbReference type="ARBA" id="ARBA00061138"/>
    </source>
</evidence>
<evidence type="ECO:0000256" key="10">
    <source>
        <dbReference type="PROSITE-ProRule" id="PRU00339"/>
    </source>
</evidence>
<evidence type="ECO:0000256" key="2">
    <source>
        <dbReference type="ARBA" id="ARBA00022618"/>
    </source>
</evidence>
<keyword evidence="6 10" id="KW-0802">TPR repeat</keyword>
<feature type="repeat" description="TPR" evidence="10">
    <location>
        <begin position="342"/>
        <end position="375"/>
    </location>
</feature>
<keyword evidence="3" id="KW-0677">Repeat</keyword>
<dbReference type="Pfam" id="PF13414">
    <property type="entry name" value="TPR_11"/>
    <property type="match status" value="1"/>
</dbReference>
<dbReference type="Proteomes" id="UP001329430">
    <property type="component" value="Chromosome 3"/>
</dbReference>
<evidence type="ECO:0000256" key="4">
    <source>
        <dbReference type="ARBA" id="ARBA00022776"/>
    </source>
</evidence>
<dbReference type="GO" id="GO:0031145">
    <property type="term" value="P:anaphase-promoting complex-dependent catabolic process"/>
    <property type="evidence" value="ECO:0007669"/>
    <property type="project" value="TreeGrafter"/>
</dbReference>
<feature type="repeat" description="TPR" evidence="10">
    <location>
        <begin position="240"/>
        <end position="273"/>
    </location>
</feature>
<keyword evidence="4" id="KW-0498">Mitosis</keyword>
<evidence type="ECO:0000256" key="3">
    <source>
        <dbReference type="ARBA" id="ARBA00022737"/>
    </source>
</evidence>
<reference evidence="12 13" key="1">
    <citation type="journal article" date="2024" name="Insects">
        <title>An Improved Chromosome-Level Genome Assembly of the Firefly Pyrocoelia pectoralis.</title>
        <authorList>
            <person name="Fu X."/>
            <person name="Meyer-Rochow V.B."/>
            <person name="Ballantyne L."/>
            <person name="Zhu X."/>
        </authorList>
    </citation>
    <scope>NUCLEOTIDE SEQUENCE [LARGE SCALE GENOMIC DNA]</scope>
    <source>
        <strain evidence="12">XCY_ONT2</strain>
    </source>
</reference>
<name>A0AAN7VHG2_9COLE</name>
<comment type="pathway">
    <text evidence="1">Protein modification; protein ubiquitination.</text>
</comment>
<dbReference type="FunFam" id="1.25.40.10:FF:000093">
    <property type="entry name" value="cell division cycle protein 23 homolog"/>
    <property type="match status" value="1"/>
</dbReference>
<dbReference type="PANTHER" id="PTHR12558">
    <property type="entry name" value="CELL DIVISION CYCLE 16,23,27"/>
    <property type="match status" value="1"/>
</dbReference>
<dbReference type="SMART" id="SM00028">
    <property type="entry name" value="TPR"/>
    <property type="match status" value="8"/>
</dbReference>
<feature type="repeat" description="TPR" evidence="10">
    <location>
        <begin position="308"/>
        <end position="341"/>
    </location>
</feature>
<dbReference type="PROSITE" id="PS50005">
    <property type="entry name" value="TPR"/>
    <property type="match status" value="3"/>
</dbReference>
<dbReference type="InterPro" id="IPR007192">
    <property type="entry name" value="APC8"/>
</dbReference>
<evidence type="ECO:0000259" key="11">
    <source>
        <dbReference type="Pfam" id="PF04049"/>
    </source>
</evidence>
<organism evidence="12 13">
    <name type="scientific">Pyrocoelia pectoralis</name>
    <dbReference type="NCBI Taxonomy" id="417401"/>
    <lineage>
        <taxon>Eukaryota</taxon>
        <taxon>Metazoa</taxon>
        <taxon>Ecdysozoa</taxon>
        <taxon>Arthropoda</taxon>
        <taxon>Hexapoda</taxon>
        <taxon>Insecta</taxon>
        <taxon>Pterygota</taxon>
        <taxon>Neoptera</taxon>
        <taxon>Endopterygota</taxon>
        <taxon>Coleoptera</taxon>
        <taxon>Polyphaga</taxon>
        <taxon>Elateriformia</taxon>
        <taxon>Elateroidea</taxon>
        <taxon>Lampyridae</taxon>
        <taxon>Lampyrinae</taxon>
        <taxon>Pyrocoelia</taxon>
    </lineage>
</organism>
<sequence>MLSESELKLDLSIIKNDLATGIRECSHRGLYHSAKWLSEINFSIAHIKTSPEDDNKAEVELESESYSLAKSYFDLKEYDRCAFFTEACVEPKPRFLHLYSQYLSIEKKKLDNMTDTNCPPDPTKNNALRMLCTALKEDHFLNKLDGYCLYLYGIILKKLDLNSLAMDIFVDAINEEPLHWGAWQELALLVPDKSTLLSLRLPSHWMKYFFLAHVYLEQLNNEEALDIYYDLHGQGFEKSTYIMAQMAIAYHNRRELDKAILMFKELLHLDPYRLDNLDTYSNLLYVKEMKTELANLAHTAVNIDKYRVETCCVIGNYYSLRSEHSKAVLYFQRALKLNPQYLSAWTLMGHEFMEMKNTNAAIQSYRQAIEVNRRDYRAWYGLGQTYEILKMPFYCIYYYKQAQQLRPNDSRMILALGETYEKLDKPENALKCYYKACNVGDVEGMALVKLAKLYDKLNEVDNAAAAYTDFCLKEEDQRGGGYDGENEFYNAFQYLANYHLKRGQLQDAYAYAYKCIEHDETKEQGKSLLKAIATRRAEQEGFLVKTSDQSKNNVTDLSNDANGSGMEMVFSPLNN</sequence>
<dbReference type="InterPro" id="IPR011990">
    <property type="entry name" value="TPR-like_helical_dom_sf"/>
</dbReference>
<proteinExistence type="inferred from homology"/>
<dbReference type="Pfam" id="PF13181">
    <property type="entry name" value="TPR_8"/>
    <property type="match status" value="2"/>
</dbReference>